<evidence type="ECO:0000313" key="2">
    <source>
        <dbReference type="EMBL" id="MCW1933938.1"/>
    </source>
</evidence>
<name>A0ABT3H299_9RHOB</name>
<keyword evidence="2" id="KW-0808">Transferase</keyword>
<dbReference type="PANTHER" id="PTHR43190:SF3">
    <property type="entry name" value="N-ACETYL-D-GLUCOSAMINE KINASE"/>
    <property type="match status" value="1"/>
</dbReference>
<evidence type="ECO:0000313" key="3">
    <source>
        <dbReference type="Proteomes" id="UP001208938"/>
    </source>
</evidence>
<dbReference type="GO" id="GO:0016301">
    <property type="term" value="F:kinase activity"/>
    <property type="evidence" value="ECO:0007669"/>
    <property type="project" value="UniProtKB-KW"/>
</dbReference>
<sequence>MSWLGVDMGGTATRWVRCDVSGAVLGHGKTSGANGMVFDPAERAAFDAALTGIRAATGPLSGAYLGVTGAGFTKDPALLHAAAQALDLTPDRVRVVNDMVLAWHAVWPQGGGHVVTAGTGSVGFSLARGTTTLVGGRGMLLDDAGSGAWIGLQAVRALWRLVEDYGKPQGAETLARLVFDAMGGSDWEDTRRYIYGHHRGGIAALARPVAQAAAQGDPLALDLLTRAGDEIARLCRTIVAHAGPGPVAVFGGIIALHPSIRAAIEAGTAGLTLSFPHPDAALTAAALARSEIA</sequence>
<evidence type="ECO:0000259" key="1">
    <source>
        <dbReference type="Pfam" id="PF01869"/>
    </source>
</evidence>
<dbReference type="InterPro" id="IPR002731">
    <property type="entry name" value="ATPase_BadF"/>
</dbReference>
<comment type="caution">
    <text evidence="2">The sequence shown here is derived from an EMBL/GenBank/DDBJ whole genome shotgun (WGS) entry which is preliminary data.</text>
</comment>
<proteinExistence type="predicted"/>
<dbReference type="PANTHER" id="PTHR43190">
    <property type="entry name" value="N-ACETYL-D-GLUCOSAMINE KINASE"/>
    <property type="match status" value="1"/>
</dbReference>
<dbReference type="Proteomes" id="UP001208938">
    <property type="component" value="Unassembled WGS sequence"/>
</dbReference>
<feature type="domain" description="ATPase BadF/BadG/BcrA/BcrD type" evidence="1">
    <location>
        <begin position="4"/>
        <end position="260"/>
    </location>
</feature>
<dbReference type="SUPFAM" id="SSF53067">
    <property type="entry name" value="Actin-like ATPase domain"/>
    <property type="match status" value="2"/>
</dbReference>
<dbReference type="EMBL" id="JAPDFL010000001">
    <property type="protein sequence ID" value="MCW1933938.1"/>
    <property type="molecule type" value="Genomic_DNA"/>
</dbReference>
<accession>A0ABT3H299</accession>
<dbReference type="InterPro" id="IPR043129">
    <property type="entry name" value="ATPase_NBD"/>
</dbReference>
<dbReference type="RefSeq" id="WP_264506803.1">
    <property type="nucleotide sequence ID" value="NZ_JAPDFL010000001.1"/>
</dbReference>
<keyword evidence="2" id="KW-0418">Kinase</keyword>
<gene>
    <name evidence="2" type="ORF">OKW52_17170</name>
</gene>
<dbReference type="Gene3D" id="3.30.420.40">
    <property type="match status" value="2"/>
</dbReference>
<keyword evidence="3" id="KW-1185">Reference proteome</keyword>
<dbReference type="InterPro" id="IPR052519">
    <property type="entry name" value="Euk-type_GlcNAc_Kinase"/>
</dbReference>
<dbReference type="Pfam" id="PF01869">
    <property type="entry name" value="BcrAD_BadFG"/>
    <property type="match status" value="1"/>
</dbReference>
<organism evidence="2 3">
    <name type="scientific">Pararhodobacter zhoushanensis</name>
    <dbReference type="NCBI Taxonomy" id="2479545"/>
    <lineage>
        <taxon>Bacteria</taxon>
        <taxon>Pseudomonadati</taxon>
        <taxon>Pseudomonadota</taxon>
        <taxon>Alphaproteobacteria</taxon>
        <taxon>Rhodobacterales</taxon>
        <taxon>Paracoccaceae</taxon>
        <taxon>Pararhodobacter</taxon>
    </lineage>
</organism>
<protein>
    <submittedName>
        <fullName evidence="2">N-acetylglucosamine kinase</fullName>
    </submittedName>
</protein>
<reference evidence="2 3" key="1">
    <citation type="submission" date="2022-10" db="EMBL/GenBank/DDBJ databases">
        <title>Pararhodobacter sp. nov., isolated from marine algae.</title>
        <authorList>
            <person name="Choi B.J."/>
            <person name="Kim J.M."/>
            <person name="Lee J.K."/>
            <person name="Choi D.G."/>
            <person name="Jeon C.O."/>
        </authorList>
    </citation>
    <scope>NUCLEOTIDE SEQUENCE [LARGE SCALE GENOMIC DNA]</scope>
    <source>
        <strain evidence="2 3">ZQ420</strain>
    </source>
</reference>